<evidence type="ECO:0000313" key="3">
    <source>
        <dbReference type="Proteomes" id="UP001304650"/>
    </source>
</evidence>
<proteinExistence type="predicted"/>
<gene>
    <name evidence="2" type="ORF">MJB10_12035</name>
</gene>
<dbReference type="Proteomes" id="UP001304650">
    <property type="component" value="Chromosome"/>
</dbReference>
<dbReference type="KEGG" id="proo:MJB10_12035"/>
<keyword evidence="3" id="KW-1185">Reference proteome</keyword>
<dbReference type="AlphaFoldDB" id="A0AA96LVD7"/>
<keyword evidence="1" id="KW-1133">Transmembrane helix</keyword>
<keyword evidence="1" id="KW-0812">Transmembrane</keyword>
<dbReference type="EMBL" id="CP130319">
    <property type="protein sequence ID" value="WNR46783.1"/>
    <property type="molecule type" value="Genomic_DNA"/>
</dbReference>
<protein>
    <submittedName>
        <fullName evidence="2">Uncharacterized protein</fullName>
    </submittedName>
</protein>
<reference evidence="2" key="1">
    <citation type="submission" date="2022-02" db="EMBL/GenBank/DDBJ databases">
        <title>Paenibacillus sp. MBLB1832 Whole Genome Shotgun Sequencing.</title>
        <authorList>
            <person name="Hwang C.Y."/>
            <person name="Cho E.-S."/>
            <person name="Seo M.-J."/>
        </authorList>
    </citation>
    <scope>NUCLEOTIDE SEQUENCE</scope>
    <source>
        <strain evidence="2">MBLB1832</strain>
    </source>
</reference>
<organism evidence="2 3">
    <name type="scientific">Paenibacillus roseopurpureus</name>
    <dbReference type="NCBI Taxonomy" id="2918901"/>
    <lineage>
        <taxon>Bacteria</taxon>
        <taxon>Bacillati</taxon>
        <taxon>Bacillota</taxon>
        <taxon>Bacilli</taxon>
        <taxon>Bacillales</taxon>
        <taxon>Paenibacillaceae</taxon>
        <taxon>Paenibacillus</taxon>
    </lineage>
</organism>
<sequence length="91" mass="9777">MDKLDGCGIGDVVSSVGRGGDGDTFAVGEEVAVGVAVESVSVRSSQPTRQYIVDSIKIKPPKYLRNGASSLLFTYMILTLYLASKFQFLQK</sequence>
<accession>A0AA96LVD7</accession>
<feature type="transmembrane region" description="Helical" evidence="1">
    <location>
        <begin position="63"/>
        <end position="83"/>
    </location>
</feature>
<keyword evidence="1" id="KW-0472">Membrane</keyword>
<evidence type="ECO:0000256" key="1">
    <source>
        <dbReference type="SAM" id="Phobius"/>
    </source>
</evidence>
<evidence type="ECO:0000313" key="2">
    <source>
        <dbReference type="EMBL" id="WNR46783.1"/>
    </source>
</evidence>
<dbReference type="RefSeq" id="WP_314805146.1">
    <property type="nucleotide sequence ID" value="NZ_CP130319.1"/>
</dbReference>
<name>A0AA96LVD7_9BACL</name>